<evidence type="ECO:0000256" key="5">
    <source>
        <dbReference type="ARBA" id="ARBA00022833"/>
    </source>
</evidence>
<dbReference type="CDD" id="cd01450">
    <property type="entry name" value="vWFA_subfamily_ECM"/>
    <property type="match status" value="1"/>
</dbReference>
<keyword evidence="3 10" id="KW-0479">Metal-binding</keyword>
<dbReference type="EC" id="3.4.24.-" evidence="11"/>
<feature type="domain" description="CUB" evidence="14">
    <location>
        <begin position="597"/>
        <end position="675"/>
    </location>
</feature>
<proteinExistence type="predicted"/>
<keyword evidence="2 10" id="KW-0645">Protease</keyword>
<dbReference type="GO" id="GO:0022857">
    <property type="term" value="F:transmembrane transporter activity"/>
    <property type="evidence" value="ECO:0007669"/>
    <property type="project" value="InterPro"/>
</dbReference>
<evidence type="ECO:0000256" key="7">
    <source>
        <dbReference type="ARBA" id="ARBA00023157"/>
    </source>
</evidence>
<dbReference type="PRINTS" id="PR00453">
    <property type="entry name" value="VWFADOMAIN"/>
</dbReference>
<dbReference type="InterPro" id="IPR024079">
    <property type="entry name" value="MetalloPept_cat_dom_sf"/>
</dbReference>
<evidence type="ECO:0000256" key="6">
    <source>
        <dbReference type="ARBA" id="ARBA00023049"/>
    </source>
</evidence>
<evidence type="ECO:0000259" key="15">
    <source>
        <dbReference type="PROSITE" id="PS50234"/>
    </source>
</evidence>
<dbReference type="PROSITE" id="PS01180">
    <property type="entry name" value="CUB"/>
    <property type="match status" value="1"/>
</dbReference>
<dbReference type="Gene3D" id="1.20.1250.20">
    <property type="entry name" value="MFS general substrate transporter like domains"/>
    <property type="match status" value="1"/>
</dbReference>
<evidence type="ECO:0000256" key="13">
    <source>
        <dbReference type="SAM" id="Phobius"/>
    </source>
</evidence>
<dbReference type="InterPro" id="IPR000742">
    <property type="entry name" value="EGF"/>
</dbReference>
<evidence type="ECO:0000256" key="11">
    <source>
        <dbReference type="RuleBase" id="RU361183"/>
    </source>
</evidence>
<feature type="domain" description="Peptidase M12A" evidence="16">
    <location>
        <begin position="354"/>
        <end position="555"/>
    </location>
</feature>
<dbReference type="PROSITE" id="PS01186">
    <property type="entry name" value="EGF_2"/>
    <property type="match status" value="1"/>
</dbReference>
<evidence type="ECO:0000256" key="3">
    <source>
        <dbReference type="ARBA" id="ARBA00022723"/>
    </source>
</evidence>
<dbReference type="Proteomes" id="UP000887540">
    <property type="component" value="Unplaced"/>
</dbReference>
<dbReference type="InterPro" id="IPR036465">
    <property type="entry name" value="vWFA_dom_sf"/>
</dbReference>
<dbReference type="SUPFAM" id="SSF103473">
    <property type="entry name" value="MFS general substrate transporter"/>
    <property type="match status" value="1"/>
</dbReference>
<comment type="cofactor">
    <cofactor evidence="10 11">
        <name>Zn(2+)</name>
        <dbReference type="ChEBI" id="CHEBI:29105"/>
    </cofactor>
    <text evidence="10 11">Binds 1 zinc ion per subunit.</text>
</comment>
<feature type="domain" description="VWFA" evidence="15">
    <location>
        <begin position="858"/>
        <end position="1035"/>
    </location>
</feature>
<evidence type="ECO:0000256" key="12">
    <source>
        <dbReference type="SAM" id="MobiDB-lite"/>
    </source>
</evidence>
<dbReference type="InterPro" id="IPR036259">
    <property type="entry name" value="MFS_trans_sf"/>
</dbReference>
<feature type="compositionally biased region" description="Low complexity" evidence="12">
    <location>
        <begin position="727"/>
        <end position="786"/>
    </location>
</feature>
<comment type="caution">
    <text evidence="9">Lacks conserved residue(s) required for the propagation of feature annotation.</text>
</comment>
<keyword evidence="1" id="KW-0245">EGF-like domain</keyword>
<keyword evidence="5 10" id="KW-0862">Zinc</keyword>
<evidence type="ECO:0000313" key="18">
    <source>
        <dbReference type="WBParaSite" id="ACRNAN_scaffold3325.g13773.t1"/>
    </source>
</evidence>
<protein>
    <recommendedName>
        <fullName evidence="11">Metalloendopeptidase</fullName>
        <ecNumber evidence="11">3.4.24.-</ecNumber>
    </recommendedName>
</protein>
<keyword evidence="4 10" id="KW-0378">Hydrolase</keyword>
<dbReference type="SMART" id="SM00327">
    <property type="entry name" value="VWA"/>
    <property type="match status" value="1"/>
</dbReference>
<name>A0A914DPQ8_9BILA</name>
<feature type="transmembrane region" description="Helical" evidence="13">
    <location>
        <begin position="77"/>
        <end position="98"/>
    </location>
</feature>
<dbReference type="PANTHER" id="PTHR10127:SF877">
    <property type="entry name" value="ZINC METALLOPROTEINASE NAS-34"/>
    <property type="match status" value="1"/>
</dbReference>
<keyword evidence="8" id="KW-0325">Glycoprotein</keyword>
<evidence type="ECO:0000256" key="10">
    <source>
        <dbReference type="PROSITE-ProRule" id="PRU01211"/>
    </source>
</evidence>
<evidence type="ECO:0000256" key="1">
    <source>
        <dbReference type="ARBA" id="ARBA00022536"/>
    </source>
</evidence>
<keyword evidence="13" id="KW-1133">Transmembrane helix</keyword>
<dbReference type="Pfam" id="PF07690">
    <property type="entry name" value="MFS_1"/>
    <property type="match status" value="1"/>
</dbReference>
<keyword evidence="17" id="KW-1185">Reference proteome</keyword>
<dbReference type="SUPFAM" id="SSF55486">
    <property type="entry name" value="Metalloproteases ('zincins'), catalytic domain"/>
    <property type="match status" value="1"/>
</dbReference>
<evidence type="ECO:0000256" key="2">
    <source>
        <dbReference type="ARBA" id="ARBA00022670"/>
    </source>
</evidence>
<sequence length="1088" mass="119609">MIAVFVCYATRFTQMFVNTNLETLGTPIAMMMYNWPQSTAVRNTSIAQGVLGMLTLFTYVIYILLKAEKFMRHFRIGCIAALFMFLAFHIITFSWSFWPNVVVQNISADSSNKEKNIGCDTDLYDWCTNLTQVNLWVYYISYVIAIGCAFPSVNITMSTLFSRILGPRRQGTQQGMLQMSGSVARMIGPILISLLYTHYGPRIAWIMEGGVILFTVLLWLIFYRPSEMHPYTLLSLVVVVTVVGAGLFDEGKKKDEHKNGILKNLPNLEKFKAKLEKWRQAKTSDFIAKKSKIRKPFGRQHKSKRSSVGDKPITLKELNEELLDVLYEGDIALSEDQVDNLLKQIDEVQRGKRQAIVGNGVKWTMPINYYFTSSISDASTQQLIREALKFWQEHTCVSFAENAAATPRVAFIKDNGCYSYVGRIASWTEQNISIGNGCEHFGIITHEVNHMLGVYHQQSRYDRDNFVYIDVSNVLAGYEHNYDKYTSTDTDNYQVPYDYGSVMHYAEEDFAADPTKPVMIAFDPLYQNTMGQRTGPSFNDILLVNQHYGCLNQCPTSLVCQNGGFQNPANCTNCICPGGFWGSLCEQRDPGSNPGICGSTVQATCDWQTLNGSAGSNVALLNTFPNSCWWHIQAPQGQQIEIQFQNAGGFCSSGCFYGAVEAKMGKFENVGYRFCCPDDLPNSNLFTDSDLAIIGASSRYLTQSLTLTYRIKNGCVTEETTTFKTTTAIPSETTKASTPTTSTTTTSVPTTTHAATTSTSTTTTAPTTTATQTTAPTTTTTTPSTTTKKHGCKKCCRCQSSESSESSEECEHHRRHRHHKHHSCGCEEEETTTTAPTTTTQASTTTTTVFTCDKASLDLVFVVDASGSIGIDNFNKTLDALIATVANITIGPNDDQSHIGMVTFADVAPPQAPYKVFGLGDHLDVASVQVAISQTYYIDGGTNIESGMTKALTDVFGNLGDRATVPDIMIVITDGQDFSNVTGAQQVAASRGITVFSVGVGANVNNNQLVAIAGSTNRAYNATNFNFLDEILADICGNLGGSNSTNSVIAPRLPFSSAIAPKTCVFDVKSGFTKQEFCTARPYCHQIC</sequence>
<dbReference type="Gene3D" id="3.40.390.10">
    <property type="entry name" value="Collagenase (Catalytic Domain)"/>
    <property type="match status" value="1"/>
</dbReference>
<feature type="transmembrane region" description="Helical" evidence="13">
    <location>
        <begin position="230"/>
        <end position="248"/>
    </location>
</feature>
<dbReference type="InterPro" id="IPR011701">
    <property type="entry name" value="MFS"/>
</dbReference>
<evidence type="ECO:0000313" key="17">
    <source>
        <dbReference type="Proteomes" id="UP000887540"/>
    </source>
</evidence>
<dbReference type="SUPFAM" id="SSF49854">
    <property type="entry name" value="Spermadhesin, CUB domain"/>
    <property type="match status" value="1"/>
</dbReference>
<feature type="transmembrane region" description="Helical" evidence="13">
    <location>
        <begin position="205"/>
        <end position="223"/>
    </location>
</feature>
<evidence type="ECO:0000259" key="14">
    <source>
        <dbReference type="PROSITE" id="PS01180"/>
    </source>
</evidence>
<dbReference type="CDD" id="cd04280">
    <property type="entry name" value="ZnMc_astacin_like"/>
    <property type="match status" value="1"/>
</dbReference>
<feature type="transmembrane region" description="Helical" evidence="13">
    <location>
        <begin position="46"/>
        <end position="65"/>
    </location>
</feature>
<reference evidence="18" key="1">
    <citation type="submission" date="2022-11" db="UniProtKB">
        <authorList>
            <consortium name="WormBaseParasite"/>
        </authorList>
    </citation>
    <scope>IDENTIFICATION</scope>
</reference>
<dbReference type="SMART" id="SM00235">
    <property type="entry name" value="ZnMc"/>
    <property type="match status" value="1"/>
</dbReference>
<feature type="region of interest" description="Disordered" evidence="12">
    <location>
        <begin position="727"/>
        <end position="788"/>
    </location>
</feature>
<feature type="transmembrane region" description="Helical" evidence="13">
    <location>
        <begin position="182"/>
        <end position="199"/>
    </location>
</feature>
<feature type="binding site" evidence="10">
    <location>
        <position position="446"/>
    </location>
    <ligand>
        <name>Zn(2+)</name>
        <dbReference type="ChEBI" id="CHEBI:29105"/>
        <note>catalytic</note>
    </ligand>
</feature>
<dbReference type="InterPro" id="IPR035914">
    <property type="entry name" value="Sperma_CUB_dom_sf"/>
</dbReference>
<feature type="binding site" evidence="10">
    <location>
        <position position="456"/>
    </location>
    <ligand>
        <name>Zn(2+)</name>
        <dbReference type="ChEBI" id="CHEBI:29105"/>
        <note>catalytic</note>
    </ligand>
</feature>
<dbReference type="InterPro" id="IPR001506">
    <property type="entry name" value="Peptidase_M12A"/>
</dbReference>
<evidence type="ECO:0000256" key="4">
    <source>
        <dbReference type="ARBA" id="ARBA00022801"/>
    </source>
</evidence>
<evidence type="ECO:0000256" key="9">
    <source>
        <dbReference type="PROSITE-ProRule" id="PRU00059"/>
    </source>
</evidence>
<dbReference type="PANTHER" id="PTHR10127">
    <property type="entry name" value="DISCOIDIN, CUB, EGF, LAMININ , AND ZINC METALLOPROTEASE DOMAIN CONTAINING"/>
    <property type="match status" value="1"/>
</dbReference>
<dbReference type="SUPFAM" id="SSF53300">
    <property type="entry name" value="vWA-like"/>
    <property type="match status" value="1"/>
</dbReference>
<dbReference type="InterPro" id="IPR002035">
    <property type="entry name" value="VWF_A"/>
</dbReference>
<dbReference type="Pfam" id="PF01400">
    <property type="entry name" value="Astacin"/>
    <property type="match status" value="1"/>
</dbReference>
<evidence type="ECO:0000256" key="8">
    <source>
        <dbReference type="ARBA" id="ARBA00023180"/>
    </source>
</evidence>
<feature type="active site" evidence="10">
    <location>
        <position position="447"/>
    </location>
</feature>
<dbReference type="FunFam" id="3.40.390.10:FF:000028">
    <property type="entry name" value="Zinc metalloproteinase"/>
    <property type="match status" value="1"/>
</dbReference>
<dbReference type="Pfam" id="PF00092">
    <property type="entry name" value="VWA"/>
    <property type="match status" value="1"/>
</dbReference>
<dbReference type="InterPro" id="IPR034035">
    <property type="entry name" value="Astacin-like_dom"/>
</dbReference>
<dbReference type="Gene3D" id="3.40.50.410">
    <property type="entry name" value="von Willebrand factor, type A domain"/>
    <property type="match status" value="1"/>
</dbReference>
<dbReference type="PROSITE" id="PS51864">
    <property type="entry name" value="ASTACIN"/>
    <property type="match status" value="1"/>
</dbReference>
<organism evidence="17 18">
    <name type="scientific">Acrobeloides nanus</name>
    <dbReference type="NCBI Taxonomy" id="290746"/>
    <lineage>
        <taxon>Eukaryota</taxon>
        <taxon>Metazoa</taxon>
        <taxon>Ecdysozoa</taxon>
        <taxon>Nematoda</taxon>
        <taxon>Chromadorea</taxon>
        <taxon>Rhabditida</taxon>
        <taxon>Tylenchina</taxon>
        <taxon>Cephalobomorpha</taxon>
        <taxon>Cephaloboidea</taxon>
        <taxon>Cephalobidae</taxon>
        <taxon>Acrobeloides</taxon>
    </lineage>
</organism>
<dbReference type="PROSITE" id="PS50234">
    <property type="entry name" value="VWFA"/>
    <property type="match status" value="1"/>
</dbReference>
<dbReference type="InterPro" id="IPR000859">
    <property type="entry name" value="CUB_dom"/>
</dbReference>
<dbReference type="GO" id="GO:0008270">
    <property type="term" value="F:zinc ion binding"/>
    <property type="evidence" value="ECO:0007669"/>
    <property type="project" value="UniProtKB-UniRule"/>
</dbReference>
<keyword evidence="6 10" id="KW-0482">Metalloprotease</keyword>
<feature type="transmembrane region" description="Helical" evidence="13">
    <location>
        <begin position="136"/>
        <end position="161"/>
    </location>
</feature>
<feature type="compositionally biased region" description="Basic residues" evidence="12">
    <location>
        <begin position="813"/>
        <end position="823"/>
    </location>
</feature>
<accession>A0A914DPQ8</accession>
<dbReference type="GO" id="GO:0006508">
    <property type="term" value="P:proteolysis"/>
    <property type="evidence" value="ECO:0007669"/>
    <property type="project" value="UniProtKB-KW"/>
</dbReference>
<feature type="binding site" evidence="10">
    <location>
        <position position="450"/>
    </location>
    <ligand>
        <name>Zn(2+)</name>
        <dbReference type="ChEBI" id="CHEBI:29105"/>
        <note>catalytic</note>
    </ligand>
</feature>
<keyword evidence="13" id="KW-0812">Transmembrane</keyword>
<dbReference type="WBParaSite" id="ACRNAN_scaffold3325.g13773.t1">
    <property type="protein sequence ID" value="ACRNAN_scaffold3325.g13773.t1"/>
    <property type="gene ID" value="ACRNAN_scaffold3325.g13773"/>
</dbReference>
<dbReference type="InterPro" id="IPR006026">
    <property type="entry name" value="Peptidase_Metallo"/>
</dbReference>
<evidence type="ECO:0000259" key="16">
    <source>
        <dbReference type="PROSITE" id="PS51864"/>
    </source>
</evidence>
<dbReference type="AlphaFoldDB" id="A0A914DPQ8"/>
<dbReference type="PRINTS" id="PR00480">
    <property type="entry name" value="ASTACIN"/>
</dbReference>
<keyword evidence="7" id="KW-1015">Disulfide bond</keyword>
<dbReference type="PROSITE" id="PS00022">
    <property type="entry name" value="EGF_1"/>
    <property type="match status" value="1"/>
</dbReference>
<keyword evidence="13" id="KW-0472">Membrane</keyword>
<dbReference type="GO" id="GO:0004222">
    <property type="term" value="F:metalloendopeptidase activity"/>
    <property type="evidence" value="ECO:0007669"/>
    <property type="project" value="UniProtKB-UniRule"/>
</dbReference>
<feature type="region of interest" description="Disordered" evidence="12">
    <location>
        <begin position="806"/>
        <end position="840"/>
    </location>
</feature>
<dbReference type="GO" id="GO:0018996">
    <property type="term" value="P:molting cycle, collagen and cuticulin-based cuticle"/>
    <property type="evidence" value="ECO:0007669"/>
    <property type="project" value="UniProtKB-ARBA"/>
</dbReference>